<dbReference type="Gene3D" id="1.10.10.2480">
    <property type="match status" value="1"/>
</dbReference>
<keyword evidence="3" id="KW-0648">Protein biosynthesis</keyword>
<gene>
    <name evidence="3" type="ORF">SAMN04488539_0354</name>
</gene>
<keyword evidence="4" id="KW-1185">Reference proteome</keyword>
<feature type="compositionally biased region" description="Polar residues" evidence="1">
    <location>
        <begin position="129"/>
        <end position="138"/>
    </location>
</feature>
<evidence type="ECO:0000259" key="2">
    <source>
        <dbReference type="Pfam" id="PF04760"/>
    </source>
</evidence>
<proteinExistence type="predicted"/>
<name>A0A1H1LVR4_9CORY</name>
<evidence type="ECO:0000256" key="1">
    <source>
        <dbReference type="SAM" id="MobiDB-lite"/>
    </source>
</evidence>
<dbReference type="GO" id="GO:0003743">
    <property type="term" value="F:translation initiation factor activity"/>
    <property type="evidence" value="ECO:0007669"/>
    <property type="project" value="UniProtKB-KW"/>
</dbReference>
<protein>
    <submittedName>
        <fullName evidence="3">Translation initiation factor IF-2, N-terminal region</fullName>
    </submittedName>
</protein>
<sequence>MASKDNSRPDRSAAARDFDRTQLGEKTRVFQLAKQLGLPSKDLVVALNELGLVKVAQSTLTKAEAEQLLDALAAAPADDGDEKIRRRVRKDVENEINQIEEKVDAELANEEPLATEEPLTNVEPEVTPAPQTRGSSSHAPLFKPPARAERRRASRPADGSSQEATREGASTRRARTPTTPTTSR</sequence>
<keyword evidence="3" id="KW-0396">Initiation factor</keyword>
<accession>A0A1H1LVR4</accession>
<feature type="region of interest" description="Disordered" evidence="1">
    <location>
        <begin position="1"/>
        <end position="20"/>
    </location>
</feature>
<dbReference type="Proteomes" id="UP000182237">
    <property type="component" value="Chromosome I"/>
</dbReference>
<evidence type="ECO:0000313" key="4">
    <source>
        <dbReference type="Proteomes" id="UP000182237"/>
    </source>
</evidence>
<dbReference type="InterPro" id="IPR006847">
    <property type="entry name" value="IF2_N"/>
</dbReference>
<feature type="region of interest" description="Disordered" evidence="1">
    <location>
        <begin position="100"/>
        <end position="184"/>
    </location>
</feature>
<evidence type="ECO:0000313" key="3">
    <source>
        <dbReference type="EMBL" id="SDR78714.1"/>
    </source>
</evidence>
<dbReference type="Pfam" id="PF04760">
    <property type="entry name" value="IF2_N"/>
    <property type="match status" value="1"/>
</dbReference>
<dbReference type="AlphaFoldDB" id="A0A1H1LVR4"/>
<reference evidence="3 4" key="1">
    <citation type="submission" date="2016-10" db="EMBL/GenBank/DDBJ databases">
        <authorList>
            <person name="de Groot N.N."/>
        </authorList>
    </citation>
    <scope>NUCLEOTIDE SEQUENCE [LARGE SCALE GENOMIC DNA]</scope>
    <source>
        <strain evidence="3 4">DSM 45434</strain>
    </source>
</reference>
<feature type="domain" description="Translation initiation factor IF-2 N-terminal" evidence="2">
    <location>
        <begin position="25"/>
        <end position="72"/>
    </location>
</feature>
<organism evidence="3 4">
    <name type="scientific">Corynebacterium timonense</name>
    <dbReference type="NCBI Taxonomy" id="441500"/>
    <lineage>
        <taxon>Bacteria</taxon>
        <taxon>Bacillati</taxon>
        <taxon>Actinomycetota</taxon>
        <taxon>Actinomycetes</taxon>
        <taxon>Mycobacteriales</taxon>
        <taxon>Corynebacteriaceae</taxon>
        <taxon>Corynebacterium</taxon>
    </lineage>
</organism>
<dbReference type="EMBL" id="LT629765">
    <property type="protein sequence ID" value="SDR78714.1"/>
    <property type="molecule type" value="Genomic_DNA"/>
</dbReference>